<gene>
    <name evidence="1" type="ORF">P168DRAFT_137162</name>
</gene>
<proteinExistence type="predicted"/>
<sequence>MSYCVPVQWELVVSVLSVICQASQGHLRFNTHWPMPLAFVVYTCPCVASQVSNRLKMTTLASGGGLIRMRVVTIVITTACQLFKLINASHTSRSQDNNMCQGMATYYISEECANPVREGDTVILVNYCKIISLRWNKGIGREPRQD</sequence>
<keyword evidence="2" id="KW-1185">Reference proteome</keyword>
<evidence type="ECO:0000313" key="1">
    <source>
        <dbReference type="EMBL" id="PKY04658.1"/>
    </source>
</evidence>
<protein>
    <submittedName>
        <fullName evidence="1">Uncharacterized protein</fullName>
    </submittedName>
</protein>
<reference evidence="1" key="1">
    <citation type="submission" date="2016-12" db="EMBL/GenBank/DDBJ databases">
        <title>The genomes of Aspergillus section Nigri reveals drivers in fungal speciation.</title>
        <authorList>
            <consortium name="DOE Joint Genome Institute"/>
            <person name="Vesth T.C."/>
            <person name="Nybo J."/>
            <person name="Theobald S."/>
            <person name="Brandl J."/>
            <person name="Frisvad J.C."/>
            <person name="Nielsen K.F."/>
            <person name="Lyhne E.K."/>
            <person name="Kogle M.E."/>
            <person name="Kuo A."/>
            <person name="Riley R."/>
            <person name="Clum A."/>
            <person name="Nolan M."/>
            <person name="Lipzen A."/>
            <person name="Salamov A."/>
            <person name="Henrissat B."/>
            <person name="Wiebenga A."/>
            <person name="De vries R.P."/>
            <person name="Grigoriev I.V."/>
            <person name="Mortensen U.H."/>
            <person name="Andersen M.R."/>
            <person name="Baker S.E."/>
        </authorList>
    </citation>
    <scope>NUCLEOTIDE SEQUENCE</scope>
    <source>
        <strain evidence="1">IBT 28561</strain>
    </source>
</reference>
<dbReference type="RefSeq" id="XP_024693252.1">
    <property type="nucleotide sequence ID" value="XM_024832726.1"/>
</dbReference>
<name>A0A2I1D478_ASPC2</name>
<dbReference type="GeneID" id="36540248"/>
<evidence type="ECO:0000313" key="2">
    <source>
        <dbReference type="Proteomes" id="UP000234254"/>
    </source>
</evidence>
<dbReference type="Proteomes" id="UP000234254">
    <property type="component" value="Unassembled WGS sequence"/>
</dbReference>
<organism evidence="1 2">
    <name type="scientific">Aspergillus campestris (strain IBT 28561)</name>
    <dbReference type="NCBI Taxonomy" id="1392248"/>
    <lineage>
        <taxon>Eukaryota</taxon>
        <taxon>Fungi</taxon>
        <taxon>Dikarya</taxon>
        <taxon>Ascomycota</taxon>
        <taxon>Pezizomycotina</taxon>
        <taxon>Eurotiomycetes</taxon>
        <taxon>Eurotiomycetidae</taxon>
        <taxon>Eurotiales</taxon>
        <taxon>Aspergillaceae</taxon>
        <taxon>Aspergillus</taxon>
        <taxon>Aspergillus subgen. Circumdati</taxon>
    </lineage>
</organism>
<dbReference type="AlphaFoldDB" id="A0A2I1D478"/>
<dbReference type="EMBL" id="MSFM01000005">
    <property type="protein sequence ID" value="PKY04658.1"/>
    <property type="molecule type" value="Genomic_DNA"/>
</dbReference>
<accession>A0A2I1D478</accession>
<comment type="caution">
    <text evidence="1">The sequence shown here is derived from an EMBL/GenBank/DDBJ whole genome shotgun (WGS) entry which is preliminary data.</text>
</comment>
<dbReference type="VEuPathDB" id="FungiDB:P168DRAFT_137162"/>